<evidence type="ECO:0000313" key="2">
    <source>
        <dbReference type="Proteomes" id="UP000243376"/>
    </source>
</evidence>
<gene>
    <name evidence="1" type="ORF">C0184_09360</name>
</gene>
<proteinExistence type="predicted"/>
<organism evidence="1 2">
    <name type="scientific">Chloroflexus aggregans</name>
    <dbReference type="NCBI Taxonomy" id="152260"/>
    <lineage>
        <taxon>Bacteria</taxon>
        <taxon>Bacillati</taxon>
        <taxon>Chloroflexota</taxon>
        <taxon>Chloroflexia</taxon>
        <taxon>Chloroflexales</taxon>
        <taxon>Chloroflexineae</taxon>
        <taxon>Chloroflexaceae</taxon>
        <taxon>Chloroflexus</taxon>
    </lineage>
</organism>
<dbReference type="EMBL" id="PNIQ01000619">
    <property type="protein sequence ID" value="PMP80232.1"/>
    <property type="molecule type" value="Genomic_DNA"/>
</dbReference>
<reference evidence="1 2" key="1">
    <citation type="submission" date="2018-01" db="EMBL/GenBank/DDBJ databases">
        <title>Metagenomic assembled genomes from two thermal pools in the Uzon Caldera, Kamchatka, Russia.</title>
        <authorList>
            <person name="Wilkins L."/>
            <person name="Ettinger C."/>
        </authorList>
    </citation>
    <scope>NUCLEOTIDE SEQUENCE [LARGE SCALE GENOMIC DNA]</scope>
    <source>
        <strain evidence="1">ZAV-02</strain>
    </source>
</reference>
<evidence type="ECO:0008006" key="3">
    <source>
        <dbReference type="Google" id="ProtNLM"/>
    </source>
</evidence>
<evidence type="ECO:0000313" key="1">
    <source>
        <dbReference type="EMBL" id="PMP80232.1"/>
    </source>
</evidence>
<protein>
    <recommendedName>
        <fullName evidence="3">Transposase</fullName>
    </recommendedName>
</protein>
<comment type="caution">
    <text evidence="1">The sequence shown here is derived from an EMBL/GenBank/DDBJ whole genome shotgun (WGS) entry which is preliminary data.</text>
</comment>
<accession>A0A2J6X3N3</accession>
<sequence length="60" mass="6750">MTRQAYPTDLSDAEWQIIALLIPPTKPGGWSRTTDMRAVVNANFYFIFVANRLCLAYVAA</sequence>
<dbReference type="Proteomes" id="UP000243376">
    <property type="component" value="Unassembled WGS sequence"/>
</dbReference>
<dbReference type="AlphaFoldDB" id="A0A2J6X3N3"/>
<name>A0A2J6X3N3_9CHLR</name>